<dbReference type="Pfam" id="PF08510">
    <property type="entry name" value="PIG-P"/>
    <property type="match status" value="1"/>
</dbReference>
<dbReference type="EC" id="2.4.1.198" evidence="7"/>
<dbReference type="GO" id="GO:0006506">
    <property type="term" value="P:GPI anchor biosynthetic process"/>
    <property type="evidence" value="ECO:0007669"/>
    <property type="project" value="UniProtKB-KW"/>
</dbReference>
<sequence length="155" mass="17548">MPEFPSTTSIISLFPPSDELARDSDVTVSTTVTPQAEYKGFSAYVISCIFITIWLCWSLLPDSILNTIGIYYYPSRWWALAIPAYVLVTMVYMYVSIAYYNIEILTLPLDDNRNIVDDTGVVLSKRESYQYIHKSSSGAWDLPLSVCNEILYGEA</sequence>
<dbReference type="GO" id="GO:0005789">
    <property type="term" value="C:endoplasmic reticulum membrane"/>
    <property type="evidence" value="ECO:0007669"/>
    <property type="project" value="UniProtKB-SubCell"/>
</dbReference>
<comment type="pathway">
    <text evidence="2 7">Glycolipid biosynthesis; glycosylphosphatidylinositol-anchor biosynthesis.</text>
</comment>
<evidence type="ECO:0000259" key="9">
    <source>
        <dbReference type="Pfam" id="PF08510"/>
    </source>
</evidence>
<evidence type="ECO:0000313" key="11">
    <source>
        <dbReference type="Proteomes" id="UP001378960"/>
    </source>
</evidence>
<comment type="function">
    <text evidence="7">Part of the complex catalyzing the transfer of N-acetylglucosamine from UDP-N-acetylglucosamine to phosphatidylinositol, the first step of GPI biosynthesis.</text>
</comment>
<dbReference type="InterPro" id="IPR052263">
    <property type="entry name" value="GPI_Anchor_Biosynth"/>
</dbReference>
<dbReference type="PANTHER" id="PTHR46346">
    <property type="entry name" value="PHOSPHATIDYLINOSITOL N-ACETYLGLUCOSAMINYLTRANSFERASE SUBUNIT P"/>
    <property type="match status" value="1"/>
</dbReference>
<comment type="subunit">
    <text evidence="7">Component of the phosphatidylinositol N-acetylglucosaminyltransferase (GPI-GlcNAc transferase) complex.</text>
</comment>
<organism evidence="10 11">
    <name type="scientific">Pichia kluyveri</name>
    <name type="common">Yeast</name>
    <dbReference type="NCBI Taxonomy" id="36015"/>
    <lineage>
        <taxon>Eukaryota</taxon>
        <taxon>Fungi</taxon>
        <taxon>Dikarya</taxon>
        <taxon>Ascomycota</taxon>
        <taxon>Saccharomycotina</taxon>
        <taxon>Pichiomycetes</taxon>
        <taxon>Pichiales</taxon>
        <taxon>Pichiaceae</taxon>
        <taxon>Pichia</taxon>
    </lineage>
</organism>
<protein>
    <recommendedName>
        <fullName evidence="7">Phosphatidylinositol N-acetylglucosaminyltransferase subunit GPI19</fullName>
        <ecNumber evidence="7">2.4.1.198</ecNumber>
    </recommendedName>
</protein>
<feature type="transmembrane region" description="Helical" evidence="8">
    <location>
        <begin position="80"/>
        <end position="100"/>
    </location>
</feature>
<evidence type="ECO:0000256" key="6">
    <source>
        <dbReference type="ARBA" id="ARBA00023136"/>
    </source>
</evidence>
<reference evidence="10 11" key="1">
    <citation type="journal article" date="2023" name="Elife">
        <title>Identification of key yeast species and microbe-microbe interactions impacting larval growth of Drosophila in the wild.</title>
        <authorList>
            <person name="Mure A."/>
            <person name="Sugiura Y."/>
            <person name="Maeda R."/>
            <person name="Honda K."/>
            <person name="Sakurai N."/>
            <person name="Takahashi Y."/>
            <person name="Watada M."/>
            <person name="Katoh T."/>
            <person name="Gotoh A."/>
            <person name="Gotoh Y."/>
            <person name="Taniguchi I."/>
            <person name="Nakamura K."/>
            <person name="Hayashi T."/>
            <person name="Katayama T."/>
            <person name="Uemura T."/>
            <person name="Hattori Y."/>
        </authorList>
    </citation>
    <scope>NUCLEOTIDE SEQUENCE [LARGE SCALE GENOMIC DNA]</scope>
    <source>
        <strain evidence="10 11">PK-24</strain>
    </source>
</reference>
<keyword evidence="6 7" id="KW-0472">Membrane</keyword>
<dbReference type="InterPro" id="IPR016542">
    <property type="entry name" value="PIG-P_GPI19"/>
</dbReference>
<evidence type="ECO:0000313" key="10">
    <source>
        <dbReference type="EMBL" id="GMM44395.1"/>
    </source>
</evidence>
<keyword evidence="5 8" id="KW-1133">Transmembrane helix</keyword>
<feature type="domain" description="PIG-P" evidence="9">
    <location>
        <begin position="36"/>
        <end position="152"/>
    </location>
</feature>
<comment type="subcellular location">
    <subcellularLocation>
        <location evidence="7">Endoplasmic reticulum membrane</location>
    </subcellularLocation>
    <subcellularLocation>
        <location evidence="1">Membrane</location>
        <topology evidence="1">Multi-pass membrane protein</topology>
    </subcellularLocation>
</comment>
<gene>
    <name evidence="10" type="ORF">DAPK24_009700</name>
</gene>
<evidence type="ECO:0000256" key="1">
    <source>
        <dbReference type="ARBA" id="ARBA00004141"/>
    </source>
</evidence>
<accession>A0AAV5QYZ1</accession>
<dbReference type="GO" id="GO:0017176">
    <property type="term" value="F:phosphatidylinositol N-acetylglucosaminyltransferase activity"/>
    <property type="evidence" value="ECO:0007669"/>
    <property type="project" value="UniProtKB-UniRule"/>
</dbReference>
<evidence type="ECO:0000256" key="4">
    <source>
        <dbReference type="ARBA" id="ARBA00022692"/>
    </source>
</evidence>
<evidence type="ECO:0000256" key="7">
    <source>
        <dbReference type="PIRNR" id="PIRNR008765"/>
    </source>
</evidence>
<dbReference type="AlphaFoldDB" id="A0AAV5QYZ1"/>
<evidence type="ECO:0000256" key="2">
    <source>
        <dbReference type="ARBA" id="ARBA00004687"/>
    </source>
</evidence>
<dbReference type="PIRSF" id="PIRSF008765">
    <property type="entry name" value="PIG-P_GPI19"/>
    <property type="match status" value="1"/>
</dbReference>
<keyword evidence="4 8" id="KW-0812">Transmembrane</keyword>
<name>A0AAV5QYZ1_PICKL</name>
<dbReference type="InterPro" id="IPR013717">
    <property type="entry name" value="PIG-P"/>
</dbReference>
<evidence type="ECO:0000256" key="5">
    <source>
        <dbReference type="ARBA" id="ARBA00022989"/>
    </source>
</evidence>
<evidence type="ECO:0000256" key="8">
    <source>
        <dbReference type="SAM" id="Phobius"/>
    </source>
</evidence>
<dbReference type="Proteomes" id="UP001378960">
    <property type="component" value="Unassembled WGS sequence"/>
</dbReference>
<keyword evidence="11" id="KW-1185">Reference proteome</keyword>
<dbReference type="EMBL" id="BTGB01000001">
    <property type="protein sequence ID" value="GMM44395.1"/>
    <property type="molecule type" value="Genomic_DNA"/>
</dbReference>
<comment type="catalytic activity">
    <reaction evidence="7">
        <text>a 1,2-diacyl-sn-glycero-3-phospho-(1D-myo-inositol) + UDP-N-acetyl-alpha-D-glucosamine = a 6-(N-acetyl-alpha-D-glucosaminyl)-1-(1,2-diacyl-sn-glycero-3-phospho)-1D-myo-inositol + UDP + H(+)</text>
        <dbReference type="Rhea" id="RHEA:14789"/>
        <dbReference type="ChEBI" id="CHEBI:15378"/>
        <dbReference type="ChEBI" id="CHEBI:57265"/>
        <dbReference type="ChEBI" id="CHEBI:57705"/>
        <dbReference type="ChEBI" id="CHEBI:57880"/>
        <dbReference type="ChEBI" id="CHEBI:58223"/>
        <dbReference type="EC" id="2.4.1.198"/>
    </reaction>
</comment>
<comment type="caution">
    <text evidence="10">The sequence shown here is derived from an EMBL/GenBank/DDBJ whole genome shotgun (WGS) entry which is preliminary data.</text>
</comment>
<proteinExistence type="inferred from homology"/>
<keyword evidence="7" id="KW-0256">Endoplasmic reticulum</keyword>
<comment type="similarity">
    <text evidence="7">Belongs to the GPI19 family.</text>
</comment>
<keyword evidence="3 7" id="KW-0337">GPI-anchor biosynthesis</keyword>
<evidence type="ECO:0000256" key="3">
    <source>
        <dbReference type="ARBA" id="ARBA00022502"/>
    </source>
</evidence>
<feature type="transmembrane region" description="Helical" evidence="8">
    <location>
        <begin position="41"/>
        <end position="60"/>
    </location>
</feature>
<keyword evidence="7" id="KW-0808">Transferase</keyword>
<dbReference type="PANTHER" id="PTHR46346:SF1">
    <property type="entry name" value="PHOSPHATIDYLINOSITOL N-ACETYLGLUCOSAMINYLTRANSFERASE SUBUNIT P"/>
    <property type="match status" value="1"/>
</dbReference>